<evidence type="ECO:0000313" key="3">
    <source>
        <dbReference type="Proteomes" id="UP000275408"/>
    </source>
</evidence>
<dbReference type="PROSITE" id="PS50904">
    <property type="entry name" value="PRELI_MSF1"/>
    <property type="match status" value="1"/>
</dbReference>
<organism evidence="2 3">
    <name type="scientific">Pocillopora damicornis</name>
    <name type="common">Cauliflower coral</name>
    <name type="synonym">Millepora damicornis</name>
    <dbReference type="NCBI Taxonomy" id="46731"/>
    <lineage>
        <taxon>Eukaryota</taxon>
        <taxon>Metazoa</taxon>
        <taxon>Cnidaria</taxon>
        <taxon>Anthozoa</taxon>
        <taxon>Hexacorallia</taxon>
        <taxon>Scleractinia</taxon>
        <taxon>Astrocoeniina</taxon>
        <taxon>Pocilloporidae</taxon>
        <taxon>Pocillopora</taxon>
    </lineage>
</organism>
<dbReference type="AlphaFoldDB" id="A0A3M6TPT5"/>
<dbReference type="EMBL" id="RCHS01003197">
    <property type="protein sequence ID" value="RMX43435.1"/>
    <property type="molecule type" value="Genomic_DNA"/>
</dbReference>
<dbReference type="InterPro" id="IPR037365">
    <property type="entry name" value="Slowmo/Ups"/>
</dbReference>
<name>A0A3M6TPT5_POCDA</name>
<proteinExistence type="predicted"/>
<dbReference type="PANTHER" id="PTHR11158">
    <property type="entry name" value="MSF1/PX19 RELATED"/>
    <property type="match status" value="1"/>
</dbReference>
<accession>A0A3M6TPT5</accession>
<gene>
    <name evidence="2" type="ORF">pdam_00001940</name>
</gene>
<keyword evidence="3" id="KW-1185">Reference proteome</keyword>
<dbReference type="InterPro" id="IPR006797">
    <property type="entry name" value="PRELI/MSF1_dom"/>
</dbReference>
<dbReference type="GO" id="GO:0005758">
    <property type="term" value="C:mitochondrial intermembrane space"/>
    <property type="evidence" value="ECO:0007669"/>
    <property type="project" value="InterPro"/>
</dbReference>
<sequence length="222" mass="25626">MPIFIDKEKNRACKCFIARIFVPPFSWRKRSSAVMVRHVEINHTFKHPFEKVISAYFQKYTCGKDSNVTSITVLQHKTVVYVLFGFCDLEDPETGEEYMLRRGECVNVLPGFFKKLCPFPAIQVEEEAWLNSKERCLRLHSYSLTWSKYASLEEFSTFKACENNPNWTSFEQRGSISVYGVGSFIGGMMESFGQSFLQRGANKGFNIMEDLIMTMSGRYTEA</sequence>
<evidence type="ECO:0000313" key="2">
    <source>
        <dbReference type="EMBL" id="RMX43435.1"/>
    </source>
</evidence>
<dbReference type="OrthoDB" id="407630at2759"/>
<protein>
    <recommendedName>
        <fullName evidence="1">PRELI/MSF1 domain-containing protein</fullName>
    </recommendedName>
</protein>
<feature type="domain" description="PRELI/MSF1" evidence="1">
    <location>
        <begin position="36"/>
        <end position="220"/>
    </location>
</feature>
<reference evidence="2 3" key="1">
    <citation type="journal article" date="2018" name="Sci. Rep.">
        <title>Comparative analysis of the Pocillopora damicornis genome highlights role of immune system in coral evolution.</title>
        <authorList>
            <person name="Cunning R."/>
            <person name="Bay R.A."/>
            <person name="Gillette P."/>
            <person name="Baker A.C."/>
            <person name="Traylor-Knowles N."/>
        </authorList>
    </citation>
    <scope>NUCLEOTIDE SEQUENCE [LARGE SCALE GENOMIC DNA]</scope>
    <source>
        <strain evidence="2">RSMAS</strain>
        <tissue evidence="2">Whole animal</tissue>
    </source>
</reference>
<evidence type="ECO:0000259" key="1">
    <source>
        <dbReference type="PROSITE" id="PS50904"/>
    </source>
</evidence>
<dbReference type="Proteomes" id="UP000275408">
    <property type="component" value="Unassembled WGS sequence"/>
</dbReference>
<comment type="caution">
    <text evidence="2">The sequence shown here is derived from an EMBL/GenBank/DDBJ whole genome shotgun (WGS) entry which is preliminary data.</text>
</comment>
<dbReference type="Pfam" id="PF04707">
    <property type="entry name" value="PRELI"/>
    <property type="match status" value="1"/>
</dbReference>